<sequence>MTTPERYTIEVSMLGPSGAGKTSLLASMYAQYSDLIGATDLELSPVGDTAVKLSDAVARLKALSRSVQVRDSVDGTAAAGLHRYLIAVGQKGKKPRFTLRFTDYAGGLLRERGGGGVGEQVQQALANSPVILLAVDTAALLEQDGLYHDRINAPHLMYEQIKTLLQGNEQHRLLVIVPLKCEKYVGTEAGAHHLLDRVREGYKPLLDHLAHQEVRSRVGCVVVPVQTTGSIVFSSITESAEGRLQFHYRSRRPGAPYAPVDTDQPLRYVLRFVLNVYRQDRRGFWRETVDEMFSTDDALRAAVNTFASGTVSRPGIRVLQDHPRLGR</sequence>
<dbReference type="SUPFAM" id="SSF52540">
    <property type="entry name" value="P-loop containing nucleoside triphosphate hydrolases"/>
    <property type="match status" value="1"/>
</dbReference>
<protein>
    <recommendedName>
        <fullName evidence="1">Double-GTPase 2 domain-containing protein</fullName>
    </recommendedName>
</protein>
<organism evidence="2 3">
    <name type="scientific">Streptomyces venezuelae</name>
    <dbReference type="NCBI Taxonomy" id="54571"/>
    <lineage>
        <taxon>Bacteria</taxon>
        <taxon>Bacillati</taxon>
        <taxon>Actinomycetota</taxon>
        <taxon>Actinomycetes</taxon>
        <taxon>Kitasatosporales</taxon>
        <taxon>Streptomycetaceae</taxon>
        <taxon>Streptomyces</taxon>
    </lineage>
</organism>
<feature type="domain" description="Double-GTPase 2" evidence="1">
    <location>
        <begin position="11"/>
        <end position="200"/>
    </location>
</feature>
<dbReference type="InterPro" id="IPR027417">
    <property type="entry name" value="P-loop_NTPase"/>
</dbReference>
<dbReference type="EMBL" id="CP029190">
    <property type="protein sequence ID" value="QES46779.1"/>
    <property type="molecule type" value="Genomic_DNA"/>
</dbReference>
<dbReference type="Proteomes" id="UP000325211">
    <property type="component" value="Chromosome"/>
</dbReference>
<accession>A0A5P2D0Y0</accession>
<dbReference type="InterPro" id="IPR045528">
    <property type="entry name" value="DO-GTPase2"/>
</dbReference>
<dbReference type="RefSeq" id="WP_150205657.1">
    <property type="nucleotide sequence ID" value="NZ_CP029190.1"/>
</dbReference>
<dbReference type="Pfam" id="PF19993">
    <property type="entry name" value="DO-GTPase2"/>
    <property type="match status" value="1"/>
</dbReference>
<gene>
    <name evidence="2" type="ORF">DEJ50_01830</name>
</gene>
<proteinExistence type="predicted"/>
<dbReference type="OrthoDB" id="9255714at2"/>
<evidence type="ECO:0000313" key="2">
    <source>
        <dbReference type="EMBL" id="QES46779.1"/>
    </source>
</evidence>
<dbReference type="AlphaFoldDB" id="A0A5P2D0Y0"/>
<reference evidence="2 3" key="1">
    <citation type="submission" date="2018-05" db="EMBL/GenBank/DDBJ databases">
        <title>Streptomyces venezuelae.</title>
        <authorList>
            <person name="Kim W."/>
            <person name="Lee N."/>
            <person name="Cho B.-K."/>
        </authorList>
    </citation>
    <scope>NUCLEOTIDE SEQUENCE [LARGE SCALE GENOMIC DNA]</scope>
    <source>
        <strain evidence="2 3">ATCC 21782</strain>
    </source>
</reference>
<name>A0A5P2D0Y0_STRVZ</name>
<evidence type="ECO:0000259" key="1">
    <source>
        <dbReference type="Pfam" id="PF19993"/>
    </source>
</evidence>
<evidence type="ECO:0000313" key="3">
    <source>
        <dbReference type="Proteomes" id="UP000325211"/>
    </source>
</evidence>